<dbReference type="InterPro" id="IPR037171">
    <property type="entry name" value="NagB/RpiA_transferase-like"/>
</dbReference>
<organism evidence="1">
    <name type="scientific">marine metagenome</name>
    <dbReference type="NCBI Taxonomy" id="408172"/>
    <lineage>
        <taxon>unclassified sequences</taxon>
        <taxon>metagenomes</taxon>
        <taxon>ecological metagenomes</taxon>
    </lineage>
</organism>
<dbReference type="InterPro" id="IPR024185">
    <property type="entry name" value="FTHF_cligase-like_sf"/>
</dbReference>
<dbReference type="NCBIfam" id="TIGR02727">
    <property type="entry name" value="MTHFS_bact"/>
    <property type="match status" value="1"/>
</dbReference>
<dbReference type="InterPro" id="IPR002698">
    <property type="entry name" value="FTHF_cligase"/>
</dbReference>
<dbReference type="AlphaFoldDB" id="A0A381SE25"/>
<protein>
    <recommendedName>
        <fullName evidence="2">5-formyltetrahydrofolate cyclo-ligase</fullName>
    </recommendedName>
</protein>
<dbReference type="PIRSF" id="PIRSF006806">
    <property type="entry name" value="FTHF_cligase"/>
    <property type="match status" value="1"/>
</dbReference>
<dbReference type="SUPFAM" id="SSF100950">
    <property type="entry name" value="NagB/RpiA/CoA transferase-like"/>
    <property type="match status" value="1"/>
</dbReference>
<accession>A0A381SE25</accession>
<dbReference type="Pfam" id="PF01812">
    <property type="entry name" value="5-FTHF_cyc-lig"/>
    <property type="match status" value="1"/>
</dbReference>
<dbReference type="Gene3D" id="3.40.50.10420">
    <property type="entry name" value="NagB/RpiA/CoA transferase-like"/>
    <property type="match status" value="1"/>
</dbReference>
<dbReference type="GO" id="GO:0009396">
    <property type="term" value="P:folic acid-containing compound biosynthetic process"/>
    <property type="evidence" value="ECO:0007669"/>
    <property type="project" value="TreeGrafter"/>
</dbReference>
<name>A0A381SE25_9ZZZZ</name>
<evidence type="ECO:0000313" key="1">
    <source>
        <dbReference type="EMBL" id="SVA01759.1"/>
    </source>
</evidence>
<dbReference type="PANTHER" id="PTHR23407">
    <property type="entry name" value="ATPASE INHIBITOR/5-FORMYLTETRAHYDROFOLATE CYCLO-LIGASE"/>
    <property type="match status" value="1"/>
</dbReference>
<evidence type="ECO:0008006" key="2">
    <source>
        <dbReference type="Google" id="ProtNLM"/>
    </source>
</evidence>
<dbReference type="GO" id="GO:0030272">
    <property type="term" value="F:5-formyltetrahydrofolate cyclo-ligase activity"/>
    <property type="evidence" value="ECO:0007669"/>
    <property type="project" value="TreeGrafter"/>
</dbReference>
<reference evidence="1" key="1">
    <citation type="submission" date="2018-05" db="EMBL/GenBank/DDBJ databases">
        <authorList>
            <person name="Lanie J.A."/>
            <person name="Ng W.-L."/>
            <person name="Kazmierczak K.M."/>
            <person name="Andrzejewski T.M."/>
            <person name="Davidsen T.M."/>
            <person name="Wayne K.J."/>
            <person name="Tettelin H."/>
            <person name="Glass J.I."/>
            <person name="Rusch D."/>
            <person name="Podicherti R."/>
            <person name="Tsui H.-C.T."/>
            <person name="Winkler M.E."/>
        </authorList>
    </citation>
    <scope>NUCLEOTIDE SEQUENCE</scope>
</reference>
<dbReference type="GO" id="GO:0035999">
    <property type="term" value="P:tetrahydrofolate interconversion"/>
    <property type="evidence" value="ECO:0007669"/>
    <property type="project" value="TreeGrafter"/>
</dbReference>
<sequence length="182" mass="21450">MIFKEKIRKKFLLLRKKKYFAVNQNFFKPLIKIINGKNKKNISLYYPSNYEVDTLNLFKILGKRKGLSTSLPVLLPNGMMKFIQWKLFEPLRVNTYGFLEPLVSGKSVNPDLIIVPLLAYDKFYNRLGYGKGYYDKFFTQYLKNRKNILTIGLAFSFQKYKKIPISKSDVKLNYILTEKGIF</sequence>
<gene>
    <name evidence="1" type="ORF">METZ01_LOCUS54613</name>
</gene>
<dbReference type="EMBL" id="UINC01002936">
    <property type="protein sequence ID" value="SVA01759.1"/>
    <property type="molecule type" value="Genomic_DNA"/>
</dbReference>
<proteinExistence type="predicted"/>
<dbReference type="PANTHER" id="PTHR23407:SF11">
    <property type="entry name" value="CHROMOSOME UNDETERMINED SCAFFOLD_24, WHOLE GENOME SHOTGUN SEQUENCE"/>
    <property type="match status" value="1"/>
</dbReference>